<dbReference type="Proteomes" id="UP000033740">
    <property type="component" value="Unassembled WGS sequence"/>
</dbReference>
<gene>
    <name evidence="7" type="primary">dadA_2</name>
    <name evidence="7" type="ORF">RS86_02868</name>
</gene>
<evidence type="ECO:0000313" key="8">
    <source>
        <dbReference type="Proteomes" id="UP000033740"/>
    </source>
</evidence>
<evidence type="ECO:0000256" key="4">
    <source>
        <dbReference type="ARBA" id="ARBA00023002"/>
    </source>
</evidence>
<evidence type="ECO:0000259" key="6">
    <source>
        <dbReference type="Pfam" id="PF01266"/>
    </source>
</evidence>
<keyword evidence="8" id="KW-1185">Reference proteome</keyword>
<dbReference type="InterPro" id="IPR017741">
    <property type="entry name" value="FAD-dependent_OxRdtase_HpnW"/>
</dbReference>
<keyword evidence="5" id="KW-0472">Membrane</keyword>
<dbReference type="InterPro" id="IPR006076">
    <property type="entry name" value="FAD-dep_OxRdtase"/>
</dbReference>
<comment type="caution">
    <text evidence="7">The sequence shown here is derived from an EMBL/GenBank/DDBJ whole genome shotgun (WGS) entry which is preliminary data.</text>
</comment>
<dbReference type="Pfam" id="PF01266">
    <property type="entry name" value="DAO"/>
    <property type="match status" value="1"/>
</dbReference>
<dbReference type="SUPFAM" id="SSF51905">
    <property type="entry name" value="FAD/NAD(P)-binding domain"/>
    <property type="match status" value="1"/>
</dbReference>
<protein>
    <submittedName>
        <fullName evidence="7">D-amino acid dehydrogenase small subunit</fullName>
        <ecNumber evidence="7">1.4.99.1</ecNumber>
    </submittedName>
</protein>
<dbReference type="PANTHER" id="PTHR13847:SF286">
    <property type="entry name" value="D-AMINO ACID DEHYDROGENASE"/>
    <property type="match status" value="1"/>
</dbReference>
<feature type="domain" description="FAD dependent oxidoreductase" evidence="6">
    <location>
        <begin position="22"/>
        <end position="380"/>
    </location>
</feature>
<dbReference type="PATRIC" id="fig|582680.6.peg.2945"/>
<evidence type="ECO:0000256" key="3">
    <source>
        <dbReference type="ARBA" id="ARBA00022630"/>
    </source>
</evidence>
<accession>A0A0F0LLJ7</accession>
<organism evidence="7 8">
    <name type="scientific">Microbacterium azadirachtae</name>
    <dbReference type="NCBI Taxonomy" id="582680"/>
    <lineage>
        <taxon>Bacteria</taxon>
        <taxon>Bacillati</taxon>
        <taxon>Actinomycetota</taxon>
        <taxon>Actinomycetes</taxon>
        <taxon>Micrococcales</taxon>
        <taxon>Microbacteriaceae</taxon>
        <taxon>Microbacterium</taxon>
    </lineage>
</organism>
<evidence type="ECO:0000256" key="5">
    <source>
        <dbReference type="SAM" id="Phobius"/>
    </source>
</evidence>
<keyword evidence="5" id="KW-0812">Transmembrane</keyword>
<dbReference type="InterPro" id="IPR036188">
    <property type="entry name" value="FAD/NAD-bd_sf"/>
</dbReference>
<dbReference type="STRING" id="582680.RS86_02868"/>
<dbReference type="PANTHER" id="PTHR13847">
    <property type="entry name" value="SARCOSINE DEHYDROGENASE-RELATED"/>
    <property type="match status" value="1"/>
</dbReference>
<dbReference type="EMBL" id="JYIX01000037">
    <property type="protein sequence ID" value="KJL32396.1"/>
    <property type="molecule type" value="Genomic_DNA"/>
</dbReference>
<dbReference type="NCBIfam" id="TIGR03364">
    <property type="entry name" value="HpnW_proposed"/>
    <property type="match status" value="1"/>
</dbReference>
<keyword evidence="3" id="KW-0285">Flavoprotein</keyword>
<dbReference type="AlphaFoldDB" id="A0A0F0LLJ7"/>
<dbReference type="Gene3D" id="3.50.50.60">
    <property type="entry name" value="FAD/NAD(P)-binding domain"/>
    <property type="match status" value="1"/>
</dbReference>
<dbReference type="GO" id="GO:0005737">
    <property type="term" value="C:cytoplasm"/>
    <property type="evidence" value="ECO:0007669"/>
    <property type="project" value="TreeGrafter"/>
</dbReference>
<keyword evidence="5" id="KW-1133">Transmembrane helix</keyword>
<proteinExistence type="inferred from homology"/>
<sequence length="428" mass="44899">MREGKAMREGNAMTVSPHDRFDVAVVGSGIVGLGAAYAAARRGLRVVVVDRTDRPVGATIRNFGHLCIGAQDGPARAYGEVSRGIWLRLAAEAGFWARESGTLVVARAEDERTLLEEAAAADGDDGGIRLLSPAEVTELAPVRPEVVHGGALVPGDLQVNPREAAAAIVRHLAALGVEFRFRTAVTEVGTGLVRTTRGDIAASDVVVAVNHDVDQLLPALAERAGVIRCALDMMRVSADLRAPLQAPLLTGWSLVRYRRFAGLGTATALRERLHAERPELAALDLNQMYTQLPDGTLLLGDSHHKAVQPDPFQPEAAFDAFLAEARELFDVGGMRVLERWQGVYAAAGEEFLIEEVAPRVLALAATTGIGMTTGLGLAEIETARVFGWGGSGSPDGDASVGDGTQITAIVGGAGTTATVGGIAQEENA</sequence>
<dbReference type="GO" id="GO:0016491">
    <property type="term" value="F:oxidoreductase activity"/>
    <property type="evidence" value="ECO:0007669"/>
    <property type="project" value="UniProtKB-KW"/>
</dbReference>
<evidence type="ECO:0000313" key="7">
    <source>
        <dbReference type="EMBL" id="KJL32396.1"/>
    </source>
</evidence>
<dbReference type="EC" id="1.4.99.1" evidence="7"/>
<comment type="cofactor">
    <cofactor evidence="1">
        <name>FAD</name>
        <dbReference type="ChEBI" id="CHEBI:57692"/>
    </cofactor>
</comment>
<dbReference type="Gene3D" id="3.30.9.10">
    <property type="entry name" value="D-Amino Acid Oxidase, subunit A, domain 2"/>
    <property type="match status" value="1"/>
</dbReference>
<comment type="similarity">
    <text evidence="2">Belongs to the DadA oxidoreductase family.</text>
</comment>
<evidence type="ECO:0000256" key="1">
    <source>
        <dbReference type="ARBA" id="ARBA00001974"/>
    </source>
</evidence>
<feature type="transmembrane region" description="Helical" evidence="5">
    <location>
        <begin position="21"/>
        <end position="40"/>
    </location>
</feature>
<evidence type="ECO:0000256" key="2">
    <source>
        <dbReference type="ARBA" id="ARBA00009410"/>
    </source>
</evidence>
<keyword evidence="4 7" id="KW-0560">Oxidoreductase</keyword>
<name>A0A0F0LLJ7_9MICO</name>
<reference evidence="7 8" key="1">
    <citation type="submission" date="2015-02" db="EMBL/GenBank/DDBJ databases">
        <title>Draft genome sequences of ten Microbacterium spp. with emphasis on heavy metal contaminated environments.</title>
        <authorList>
            <person name="Corretto E."/>
        </authorList>
    </citation>
    <scope>NUCLEOTIDE SEQUENCE [LARGE SCALE GENOMIC DNA]</scope>
    <source>
        <strain evidence="7 8">ARN176</strain>
    </source>
</reference>